<gene>
    <name evidence="1" type="ORF">QE152_g36288</name>
</gene>
<name>A0AAW1IDD6_POPJA</name>
<evidence type="ECO:0000313" key="1">
    <source>
        <dbReference type="EMBL" id="KAK9687417.1"/>
    </source>
</evidence>
<proteinExistence type="predicted"/>
<keyword evidence="2" id="KW-1185">Reference proteome</keyword>
<sequence>MEAVIDFNNKILKTKFTEIPLHFDDPSIKLGPRKRGIVKLPVDRNLQEVYIAHQAIAPGVEIPENLTTTQDYEAITDVANFNNYPVELSVQSPIKTEPYGATEENHHSAKLTPKQIVKIHTKAKR</sequence>
<evidence type="ECO:0000313" key="2">
    <source>
        <dbReference type="Proteomes" id="UP001458880"/>
    </source>
</evidence>
<dbReference type="EMBL" id="JASPKY010000644">
    <property type="protein sequence ID" value="KAK9687417.1"/>
    <property type="molecule type" value="Genomic_DNA"/>
</dbReference>
<protein>
    <submittedName>
        <fullName evidence="1">Uncharacterized protein</fullName>
    </submittedName>
</protein>
<organism evidence="1 2">
    <name type="scientific">Popillia japonica</name>
    <name type="common">Japanese beetle</name>
    <dbReference type="NCBI Taxonomy" id="7064"/>
    <lineage>
        <taxon>Eukaryota</taxon>
        <taxon>Metazoa</taxon>
        <taxon>Ecdysozoa</taxon>
        <taxon>Arthropoda</taxon>
        <taxon>Hexapoda</taxon>
        <taxon>Insecta</taxon>
        <taxon>Pterygota</taxon>
        <taxon>Neoptera</taxon>
        <taxon>Endopterygota</taxon>
        <taxon>Coleoptera</taxon>
        <taxon>Polyphaga</taxon>
        <taxon>Scarabaeiformia</taxon>
        <taxon>Scarabaeidae</taxon>
        <taxon>Rutelinae</taxon>
        <taxon>Popillia</taxon>
    </lineage>
</organism>
<dbReference type="AlphaFoldDB" id="A0AAW1IDD6"/>
<reference evidence="1 2" key="1">
    <citation type="journal article" date="2024" name="BMC Genomics">
        <title>De novo assembly and annotation of Popillia japonica's genome with initial clues to its potential as an invasive pest.</title>
        <authorList>
            <person name="Cucini C."/>
            <person name="Boschi S."/>
            <person name="Funari R."/>
            <person name="Cardaioli E."/>
            <person name="Iannotti N."/>
            <person name="Marturano G."/>
            <person name="Paoli F."/>
            <person name="Bruttini M."/>
            <person name="Carapelli A."/>
            <person name="Frati F."/>
            <person name="Nardi F."/>
        </authorList>
    </citation>
    <scope>NUCLEOTIDE SEQUENCE [LARGE SCALE GENOMIC DNA]</scope>
    <source>
        <strain evidence="1">DMR45628</strain>
    </source>
</reference>
<comment type="caution">
    <text evidence="1">The sequence shown here is derived from an EMBL/GenBank/DDBJ whole genome shotgun (WGS) entry which is preliminary data.</text>
</comment>
<accession>A0AAW1IDD6</accession>
<dbReference type="Proteomes" id="UP001458880">
    <property type="component" value="Unassembled WGS sequence"/>
</dbReference>